<evidence type="ECO:0000313" key="3">
    <source>
        <dbReference type="Proteomes" id="UP001499967"/>
    </source>
</evidence>
<gene>
    <name evidence="2" type="ORF">GCM10009559_28860</name>
</gene>
<dbReference type="Proteomes" id="UP001499967">
    <property type="component" value="Unassembled WGS sequence"/>
</dbReference>
<proteinExistence type="predicted"/>
<comment type="caution">
    <text evidence="2">The sequence shown here is derived from an EMBL/GenBank/DDBJ whole genome shotgun (WGS) entry which is preliminary data.</text>
</comment>
<sequence>MQLPGHPLLVDHLPDSRGGIASARPVLLTGVGNARFVEFATKIDGYCDEQHRDDTIPQMLATARVPLRASACHDRTYRDSVRSAPRGRGRTGCRRTWGAG</sequence>
<name>A0ABN1Q387_9PSEU</name>
<keyword evidence="3" id="KW-1185">Reference proteome</keyword>
<feature type="region of interest" description="Disordered" evidence="1">
    <location>
        <begin position="78"/>
        <end position="100"/>
    </location>
</feature>
<evidence type="ECO:0000313" key="2">
    <source>
        <dbReference type="EMBL" id="GAA0936416.1"/>
    </source>
</evidence>
<dbReference type="EMBL" id="BAAAHP010000075">
    <property type="protein sequence ID" value="GAA0936416.1"/>
    <property type="molecule type" value="Genomic_DNA"/>
</dbReference>
<evidence type="ECO:0000256" key="1">
    <source>
        <dbReference type="SAM" id="MobiDB-lite"/>
    </source>
</evidence>
<protein>
    <submittedName>
        <fullName evidence="2">Uncharacterized protein</fullName>
    </submittedName>
</protein>
<accession>A0ABN1Q387</accession>
<reference evidence="2 3" key="1">
    <citation type="journal article" date="2019" name="Int. J. Syst. Evol. Microbiol.">
        <title>The Global Catalogue of Microorganisms (GCM) 10K type strain sequencing project: providing services to taxonomists for standard genome sequencing and annotation.</title>
        <authorList>
            <consortium name="The Broad Institute Genomics Platform"/>
            <consortium name="The Broad Institute Genome Sequencing Center for Infectious Disease"/>
            <person name="Wu L."/>
            <person name="Ma J."/>
        </authorList>
    </citation>
    <scope>NUCLEOTIDE SEQUENCE [LARGE SCALE GENOMIC DNA]</scope>
    <source>
        <strain evidence="2 3">JCM 11117</strain>
    </source>
</reference>
<organism evidence="2 3">
    <name type="scientific">Pseudonocardia zijingensis</name>
    <dbReference type="NCBI Taxonomy" id="153376"/>
    <lineage>
        <taxon>Bacteria</taxon>
        <taxon>Bacillati</taxon>
        <taxon>Actinomycetota</taxon>
        <taxon>Actinomycetes</taxon>
        <taxon>Pseudonocardiales</taxon>
        <taxon>Pseudonocardiaceae</taxon>
        <taxon>Pseudonocardia</taxon>
    </lineage>
</organism>